<accession>A0AAF0BVS5</accession>
<dbReference type="PIRSF" id="PIRSF001430">
    <property type="entry name" value="tRNA_psdUrid_synth"/>
    <property type="match status" value="1"/>
</dbReference>
<dbReference type="KEGG" id="ima:PO878_19255"/>
<evidence type="ECO:0000256" key="2">
    <source>
        <dbReference type="ARBA" id="ARBA00022694"/>
    </source>
</evidence>
<organism evidence="9 10">
    <name type="scientific">Iamia majanohamensis</name>
    <dbReference type="NCBI Taxonomy" id="467976"/>
    <lineage>
        <taxon>Bacteria</taxon>
        <taxon>Bacillati</taxon>
        <taxon>Actinomycetota</taxon>
        <taxon>Acidimicrobiia</taxon>
        <taxon>Acidimicrobiales</taxon>
        <taxon>Iamiaceae</taxon>
        <taxon>Iamia</taxon>
    </lineage>
</organism>
<dbReference type="InterPro" id="IPR020095">
    <property type="entry name" value="PsdUridine_synth_TruA_C"/>
</dbReference>
<evidence type="ECO:0000313" key="9">
    <source>
        <dbReference type="EMBL" id="WCO66639.1"/>
    </source>
</evidence>
<comment type="similarity">
    <text evidence="1 4 7">Belongs to the tRNA pseudouridine synthase TruA family.</text>
</comment>
<dbReference type="InterPro" id="IPR020094">
    <property type="entry name" value="TruA/RsuA/RluB/E/F_N"/>
</dbReference>
<feature type="binding site" evidence="4 6">
    <location>
        <position position="130"/>
    </location>
    <ligand>
        <name>substrate</name>
    </ligand>
</feature>
<evidence type="ECO:0000256" key="4">
    <source>
        <dbReference type="HAMAP-Rule" id="MF_00171"/>
    </source>
</evidence>
<dbReference type="GO" id="GO:0003723">
    <property type="term" value="F:RNA binding"/>
    <property type="evidence" value="ECO:0007669"/>
    <property type="project" value="InterPro"/>
</dbReference>
<evidence type="ECO:0000256" key="6">
    <source>
        <dbReference type="PIRSR" id="PIRSR001430-2"/>
    </source>
</evidence>
<evidence type="ECO:0000256" key="1">
    <source>
        <dbReference type="ARBA" id="ARBA00009375"/>
    </source>
</evidence>
<comment type="catalytic activity">
    <reaction evidence="4 7">
        <text>uridine(38/39/40) in tRNA = pseudouridine(38/39/40) in tRNA</text>
        <dbReference type="Rhea" id="RHEA:22376"/>
        <dbReference type="Rhea" id="RHEA-COMP:10085"/>
        <dbReference type="Rhea" id="RHEA-COMP:10087"/>
        <dbReference type="ChEBI" id="CHEBI:65314"/>
        <dbReference type="ChEBI" id="CHEBI:65315"/>
        <dbReference type="EC" id="5.4.99.12"/>
    </reaction>
</comment>
<dbReference type="GO" id="GO:0031119">
    <property type="term" value="P:tRNA pseudouridine synthesis"/>
    <property type="evidence" value="ECO:0007669"/>
    <property type="project" value="UniProtKB-UniRule"/>
</dbReference>
<feature type="active site" description="Nucleophile" evidence="4 5">
    <location>
        <position position="67"/>
    </location>
</feature>
<evidence type="ECO:0000256" key="3">
    <source>
        <dbReference type="ARBA" id="ARBA00023235"/>
    </source>
</evidence>
<dbReference type="InterPro" id="IPR001406">
    <property type="entry name" value="PsdUridine_synth_TruA"/>
</dbReference>
<comment type="caution">
    <text evidence="4">Lacks conserved residue(s) required for the propagation of feature annotation.</text>
</comment>
<dbReference type="Gene3D" id="3.30.70.660">
    <property type="entry name" value="Pseudouridine synthase I, catalytic domain, C-terminal subdomain"/>
    <property type="match status" value="1"/>
</dbReference>
<proteinExistence type="inferred from homology"/>
<dbReference type="PANTHER" id="PTHR11142">
    <property type="entry name" value="PSEUDOURIDYLATE SYNTHASE"/>
    <property type="match status" value="1"/>
</dbReference>
<evidence type="ECO:0000256" key="7">
    <source>
        <dbReference type="RuleBase" id="RU003792"/>
    </source>
</evidence>
<dbReference type="Gene3D" id="3.30.70.580">
    <property type="entry name" value="Pseudouridine synthase I, catalytic domain, N-terminal subdomain"/>
    <property type="match status" value="1"/>
</dbReference>
<dbReference type="NCBIfam" id="TIGR00071">
    <property type="entry name" value="hisT_truA"/>
    <property type="match status" value="1"/>
</dbReference>
<dbReference type="Pfam" id="PF01416">
    <property type="entry name" value="PseudoU_synth_1"/>
    <property type="match status" value="1"/>
</dbReference>
<dbReference type="InterPro" id="IPR020103">
    <property type="entry name" value="PsdUridine_synth_cat_dom_sf"/>
</dbReference>
<dbReference type="GO" id="GO:0160147">
    <property type="term" value="F:tRNA pseudouridine(38-40) synthase activity"/>
    <property type="evidence" value="ECO:0007669"/>
    <property type="project" value="UniProtKB-EC"/>
</dbReference>
<dbReference type="Proteomes" id="UP001216390">
    <property type="component" value="Chromosome"/>
</dbReference>
<dbReference type="SUPFAM" id="SSF55120">
    <property type="entry name" value="Pseudouridine synthase"/>
    <property type="match status" value="1"/>
</dbReference>
<evidence type="ECO:0000313" key="10">
    <source>
        <dbReference type="Proteomes" id="UP001216390"/>
    </source>
</evidence>
<evidence type="ECO:0000259" key="8">
    <source>
        <dbReference type="Pfam" id="PF01416"/>
    </source>
</evidence>
<keyword evidence="3 4" id="KW-0413">Isomerase</keyword>
<keyword evidence="10" id="KW-1185">Reference proteome</keyword>
<dbReference type="EMBL" id="CP116942">
    <property type="protein sequence ID" value="WCO66639.1"/>
    <property type="molecule type" value="Genomic_DNA"/>
</dbReference>
<sequence>MTLFDPAEAEAPTGPTRRLRLTVAYDGSGFHGFARNVGVRTVAGTLTEALARHLGHPVDLTCAGRTDRGVHAQGQVVTLDVAADRVTRDDDLTALVRAVNRMCGPEVAVRDPALVGDDVDARFSATARRYRYLVWNHPEPDPFSARTAWHVPRPLSLPALRLGCDPLIGEHDFSTFCRRPKGREVEASLVRRVTEAAWHDDGDGRLRFEVEASAFCHQMVRALVGTLVAVGLGRMAAGEVRAAMDARDRSRAGDLAPPHGLTLWTVRYGDWSSVPDA</sequence>
<feature type="domain" description="Pseudouridine synthase I TruA alpha/beta" evidence="8">
    <location>
        <begin position="167"/>
        <end position="268"/>
    </location>
</feature>
<dbReference type="PANTHER" id="PTHR11142:SF0">
    <property type="entry name" value="TRNA PSEUDOURIDINE SYNTHASE-LIKE 1"/>
    <property type="match status" value="1"/>
</dbReference>
<gene>
    <name evidence="4 9" type="primary">truA</name>
    <name evidence="9" type="ORF">PO878_19255</name>
</gene>
<dbReference type="HAMAP" id="MF_00171">
    <property type="entry name" value="TruA"/>
    <property type="match status" value="1"/>
</dbReference>
<dbReference type="EC" id="5.4.99.12" evidence="4"/>
<dbReference type="CDD" id="cd02570">
    <property type="entry name" value="PseudoU_synth_EcTruA"/>
    <property type="match status" value="1"/>
</dbReference>
<dbReference type="AlphaFoldDB" id="A0AAF0BVS5"/>
<dbReference type="InterPro" id="IPR020097">
    <property type="entry name" value="PsdUridine_synth_TruA_a/b_dom"/>
</dbReference>
<comment type="function">
    <text evidence="4">Formation of pseudouridine at positions 38, 39 and 40 in the anticodon stem and loop of transfer RNAs.</text>
</comment>
<evidence type="ECO:0000256" key="5">
    <source>
        <dbReference type="PIRSR" id="PIRSR001430-1"/>
    </source>
</evidence>
<protein>
    <recommendedName>
        <fullName evidence="4">tRNA pseudouridine synthase A</fullName>
        <ecNumber evidence="4">5.4.99.12</ecNumber>
    </recommendedName>
    <alternativeName>
        <fullName evidence="4">tRNA pseudouridine(38-40) synthase</fullName>
    </alternativeName>
    <alternativeName>
        <fullName evidence="4">tRNA pseudouridylate synthase I</fullName>
    </alternativeName>
    <alternativeName>
        <fullName evidence="4">tRNA-uridine isomerase I</fullName>
    </alternativeName>
</protein>
<reference evidence="9" key="1">
    <citation type="submission" date="2023-01" db="EMBL/GenBank/DDBJ databases">
        <title>The diversity of Class Acidimicrobiia in South China Sea sediment environments and the proposal of Iamia marina sp. nov., a novel species of the genus Iamia.</title>
        <authorList>
            <person name="He Y."/>
            <person name="Tian X."/>
        </authorList>
    </citation>
    <scope>NUCLEOTIDE SEQUENCE</scope>
    <source>
        <strain evidence="9">DSM 19957</strain>
    </source>
</reference>
<name>A0AAF0BVS5_9ACTN</name>
<keyword evidence="2 4" id="KW-0819">tRNA processing</keyword>
<dbReference type="RefSeq" id="WP_272736162.1">
    <property type="nucleotide sequence ID" value="NZ_CP116942.1"/>
</dbReference>
<comment type="subunit">
    <text evidence="4">Homodimer.</text>
</comment>